<organism evidence="1 2">
    <name type="scientific">Candidatus Thiomargarita nelsonii</name>
    <dbReference type="NCBI Taxonomy" id="1003181"/>
    <lineage>
        <taxon>Bacteria</taxon>
        <taxon>Pseudomonadati</taxon>
        <taxon>Pseudomonadota</taxon>
        <taxon>Gammaproteobacteria</taxon>
        <taxon>Thiotrichales</taxon>
        <taxon>Thiotrichaceae</taxon>
        <taxon>Thiomargarita</taxon>
    </lineage>
</organism>
<reference evidence="1 2" key="1">
    <citation type="submission" date="2016-05" db="EMBL/GenBank/DDBJ databases">
        <title>Single-cell genome of chain-forming Candidatus Thiomargarita nelsonii and comparison to other large sulfur-oxidizing bacteria.</title>
        <authorList>
            <person name="Winkel M."/>
            <person name="Salman V."/>
            <person name="Woyke T."/>
            <person name="Schulz-Vogt H."/>
            <person name="Richter M."/>
            <person name="Flood B."/>
            <person name="Bailey J."/>
            <person name="Amann R."/>
            <person name="Mussmann M."/>
        </authorList>
    </citation>
    <scope>NUCLEOTIDE SEQUENCE [LARGE SCALE GENOMIC DNA]</scope>
    <source>
        <strain evidence="1 2">THI036</strain>
    </source>
</reference>
<dbReference type="Proteomes" id="UP000076962">
    <property type="component" value="Unassembled WGS sequence"/>
</dbReference>
<sequence length="94" mass="10752">MHTLRRIYLSKNRCPHSIGIVGVKSITQLNYEHSISPFNIQDEFALPNFTLSQVHTLLEQYTDEVGQAFAPKVIKSLHKQTGGKPFSLTEWRNV</sequence>
<dbReference type="AlphaFoldDB" id="A0A176S7X5"/>
<proteinExistence type="predicted"/>
<evidence type="ECO:0000313" key="1">
    <source>
        <dbReference type="EMBL" id="OAD24016.1"/>
    </source>
</evidence>
<keyword evidence="2" id="KW-1185">Reference proteome</keyword>
<gene>
    <name evidence="1" type="ORF">THIOM_000135</name>
</gene>
<evidence type="ECO:0000313" key="2">
    <source>
        <dbReference type="Proteomes" id="UP000076962"/>
    </source>
</evidence>
<name>A0A176S7X5_9GAMM</name>
<accession>A0A176S7X5</accession>
<comment type="caution">
    <text evidence="1">The sequence shown here is derived from an EMBL/GenBank/DDBJ whole genome shotgun (WGS) entry which is preliminary data.</text>
</comment>
<protein>
    <submittedName>
        <fullName evidence="1">Uncharacterized protein</fullName>
    </submittedName>
</protein>
<dbReference type="EMBL" id="LUTY01000049">
    <property type="protein sequence ID" value="OAD24016.1"/>
    <property type="molecule type" value="Genomic_DNA"/>
</dbReference>